<accession>A0A068RFW3</accession>
<proteinExistence type="predicted"/>
<feature type="compositionally biased region" description="Basic and acidic residues" evidence="1">
    <location>
        <begin position="1"/>
        <end position="23"/>
    </location>
</feature>
<dbReference type="VEuPathDB" id="FungiDB:LCOR_00652.1"/>
<name>A0A068RFW3_9FUNG</name>
<dbReference type="EMBL" id="CBTN010000002">
    <property type="protein sequence ID" value="CDH48884.1"/>
    <property type="molecule type" value="Genomic_DNA"/>
</dbReference>
<reference evidence="2" key="1">
    <citation type="submission" date="2013-08" db="EMBL/GenBank/DDBJ databases">
        <title>Gene expansion shapes genome architecture in the human pathogen Lichtheimia corymbifera: an evolutionary genomics analysis in the ancient terrestrial Mucorales (Mucoromycotina).</title>
        <authorList>
            <person name="Schwartze V.U."/>
            <person name="Winter S."/>
            <person name="Shelest E."/>
            <person name="Marcet-Houben M."/>
            <person name="Horn F."/>
            <person name="Wehner S."/>
            <person name="Hoffmann K."/>
            <person name="Riege K."/>
            <person name="Sammeth M."/>
            <person name="Nowrousian M."/>
            <person name="Valiante V."/>
            <person name="Linde J."/>
            <person name="Jacobsen I.D."/>
            <person name="Marz M."/>
            <person name="Brakhage A.A."/>
            <person name="Gabaldon T."/>
            <person name="Bocker S."/>
            <person name="Voigt K."/>
        </authorList>
    </citation>
    <scope>NUCLEOTIDE SEQUENCE [LARGE SCALE GENOMIC DNA]</scope>
    <source>
        <strain evidence="2">FSU 9682</strain>
    </source>
</reference>
<dbReference type="OrthoDB" id="2262504at2759"/>
<feature type="region of interest" description="Disordered" evidence="1">
    <location>
        <begin position="1"/>
        <end position="37"/>
    </location>
</feature>
<evidence type="ECO:0000313" key="2">
    <source>
        <dbReference type="EMBL" id="CDH48884.1"/>
    </source>
</evidence>
<evidence type="ECO:0000313" key="3">
    <source>
        <dbReference type="Proteomes" id="UP000027586"/>
    </source>
</evidence>
<gene>
    <name evidence="2" type="ORF">LCOR_00652.1</name>
</gene>
<evidence type="ECO:0000256" key="1">
    <source>
        <dbReference type="SAM" id="MobiDB-lite"/>
    </source>
</evidence>
<keyword evidence="3" id="KW-1185">Reference proteome</keyword>
<protein>
    <submittedName>
        <fullName evidence="2">Uncharacterized protein</fullName>
    </submittedName>
</protein>
<organism evidence="2 3">
    <name type="scientific">Lichtheimia corymbifera JMRC:FSU:9682</name>
    <dbReference type="NCBI Taxonomy" id="1263082"/>
    <lineage>
        <taxon>Eukaryota</taxon>
        <taxon>Fungi</taxon>
        <taxon>Fungi incertae sedis</taxon>
        <taxon>Mucoromycota</taxon>
        <taxon>Mucoromycotina</taxon>
        <taxon>Mucoromycetes</taxon>
        <taxon>Mucorales</taxon>
        <taxon>Lichtheimiaceae</taxon>
        <taxon>Lichtheimia</taxon>
    </lineage>
</organism>
<sequence>MDFQNHTHQEVPDNGKGKEKVKPENASASGSTTQANVGMPKPIALDLAGTLVLRDRGDEIIKELKCVDPYTLSTNEKQFDNASTPNLHQTFIDLWEIYYRQRTLVSGEERMSVGFKNWLIIDLCRRCKVLHDRFQGSDQQSPLSPYAQQNGEPLSFEVWLHKPCYGRKLFNKNRFLSSPILSTEIRSRVLGISQAFGDAIIACTEFIDMDHITTMSNHQFESLLQALTKHQAAIGKALEAGALQPLLEDASKKSIMGRFKDTKRLI</sequence>
<dbReference type="Proteomes" id="UP000027586">
    <property type="component" value="Unassembled WGS sequence"/>
</dbReference>
<feature type="compositionally biased region" description="Polar residues" evidence="1">
    <location>
        <begin position="26"/>
        <end position="36"/>
    </location>
</feature>
<dbReference type="AlphaFoldDB" id="A0A068RFW3"/>
<comment type="caution">
    <text evidence="2">The sequence shown here is derived from an EMBL/GenBank/DDBJ whole genome shotgun (WGS) entry which is preliminary data.</text>
</comment>